<dbReference type="SUPFAM" id="SSF69304">
    <property type="entry name" value="Tricorn protease N-terminal domain"/>
    <property type="match status" value="1"/>
</dbReference>
<evidence type="ECO:0000313" key="4">
    <source>
        <dbReference type="EMBL" id="MCQ1528813.1"/>
    </source>
</evidence>
<evidence type="ECO:0000256" key="2">
    <source>
        <dbReference type="SAM" id="MobiDB-lite"/>
    </source>
</evidence>
<keyword evidence="1" id="KW-0677">Repeat</keyword>
<evidence type="ECO:0000256" key="1">
    <source>
        <dbReference type="ARBA" id="ARBA00022737"/>
    </source>
</evidence>
<reference evidence="4 5" key="1">
    <citation type="submission" date="2021-10" db="EMBL/GenBank/DDBJ databases">
        <title>Lutispora strain m25 sp. nov., a thermophilic, non-spore-forming bacterium isolated from a lab-scale methanogenic bioreactor digesting anaerobic sludge.</title>
        <authorList>
            <person name="El Houari A."/>
            <person name="Mcdonald J."/>
        </authorList>
    </citation>
    <scope>NUCLEOTIDE SEQUENCE [LARGE SCALE GENOMIC DNA]</scope>
    <source>
        <strain evidence="5">m25</strain>
    </source>
</reference>
<comment type="caution">
    <text evidence="4">The sequence shown here is derived from an EMBL/GenBank/DDBJ whole genome shotgun (WGS) entry which is preliminary data.</text>
</comment>
<gene>
    <name evidence="4" type="ORF">LJD61_04530</name>
</gene>
<protein>
    <recommendedName>
        <fullName evidence="3">Teneurin-like YD-shell domain-containing protein</fullName>
    </recommendedName>
</protein>
<keyword evidence="5" id="KW-1185">Reference proteome</keyword>
<dbReference type="InterPro" id="IPR006530">
    <property type="entry name" value="YD"/>
</dbReference>
<dbReference type="RefSeq" id="WP_255226329.1">
    <property type="nucleotide sequence ID" value="NZ_JAJEKE010000002.1"/>
</dbReference>
<evidence type="ECO:0000259" key="3">
    <source>
        <dbReference type="Pfam" id="PF25023"/>
    </source>
</evidence>
<organism evidence="4 5">
    <name type="scientific">Lutispora saccharofermentans</name>
    <dbReference type="NCBI Taxonomy" id="3024236"/>
    <lineage>
        <taxon>Bacteria</taxon>
        <taxon>Bacillati</taxon>
        <taxon>Bacillota</taxon>
        <taxon>Clostridia</taxon>
        <taxon>Lutisporales</taxon>
        <taxon>Lutisporaceae</taxon>
        <taxon>Lutispora</taxon>
    </lineage>
</organism>
<dbReference type="Pfam" id="PF25023">
    <property type="entry name" value="TEN_YD-shell"/>
    <property type="match status" value="1"/>
</dbReference>
<feature type="region of interest" description="Disordered" evidence="2">
    <location>
        <begin position="1818"/>
        <end position="1909"/>
    </location>
</feature>
<dbReference type="Gene3D" id="2.180.10.10">
    <property type="entry name" value="RHS repeat-associated core"/>
    <property type="match status" value="7"/>
</dbReference>
<dbReference type="InterPro" id="IPR050708">
    <property type="entry name" value="T6SS_VgrG/RHS"/>
</dbReference>
<name>A0ABT1NF62_9FIRM</name>
<evidence type="ECO:0000313" key="5">
    <source>
        <dbReference type="Proteomes" id="UP001651880"/>
    </source>
</evidence>
<feature type="compositionally biased region" description="Basic and acidic residues" evidence="2">
    <location>
        <begin position="1874"/>
        <end position="1891"/>
    </location>
</feature>
<feature type="compositionally biased region" description="Polar residues" evidence="2">
    <location>
        <begin position="1894"/>
        <end position="1909"/>
    </location>
</feature>
<dbReference type="NCBIfam" id="TIGR01643">
    <property type="entry name" value="YD_repeat_2x"/>
    <property type="match status" value="11"/>
</dbReference>
<dbReference type="InterPro" id="IPR056823">
    <property type="entry name" value="TEN-like_YD-shell"/>
</dbReference>
<dbReference type="InterPro" id="IPR022385">
    <property type="entry name" value="Rhs_assc_core"/>
</dbReference>
<dbReference type="EMBL" id="JAJEKE010000002">
    <property type="protein sequence ID" value="MCQ1528813.1"/>
    <property type="molecule type" value="Genomic_DNA"/>
</dbReference>
<feature type="domain" description="Teneurin-like YD-shell" evidence="3">
    <location>
        <begin position="1522"/>
        <end position="1781"/>
    </location>
</feature>
<dbReference type="PANTHER" id="PTHR32305:SF15">
    <property type="entry name" value="PROTEIN RHSA-RELATED"/>
    <property type="match status" value="1"/>
</dbReference>
<dbReference type="Proteomes" id="UP001651880">
    <property type="component" value="Unassembled WGS sequence"/>
</dbReference>
<dbReference type="PANTHER" id="PTHR32305">
    <property type="match status" value="1"/>
</dbReference>
<dbReference type="NCBIfam" id="TIGR03696">
    <property type="entry name" value="Rhs_assc_core"/>
    <property type="match status" value="1"/>
</dbReference>
<feature type="compositionally biased region" description="Basic and acidic residues" evidence="2">
    <location>
        <begin position="1818"/>
        <end position="1865"/>
    </location>
</feature>
<proteinExistence type="predicted"/>
<accession>A0ABT1NF62</accession>
<sequence length="2145" mass="243279">MYTPEDSRSALAKNADGTYVLTAKDQYKYYFNTNGRLNKMEDRNGNAVVISFGTNGKINAITDTVGRTYTINYNTTNGYIDNIVCPEDRIISYKYDASNRLTEVKDAMNNLMKYSYDTWGFMTEIKDHYGKQITKITYNHNEGENQHKVSQAIDALGDVVNYSYDTTNKKTTITDMNNRVYTYWYDSSMYTTRVQDPDAKSTYTEYFLTGGKNKYGDVKSVIDRNGNKTEYEIDDRGNVIKTINPDGSCKIYSYDDKNNLILEKDELGNQTFYIYDTNKKLLLKKAQPLNGTDVYSQGCDETKFAVTQYAYYTAAEAKAQFNCNAGGLLKSISDPEGNITSYTYDADGNIKTETDPESKVTAYLYNRIGQKTRETTPKGYNTDYVYDKNGLLEKTILDDGETTRIIYDANGRKVQEIWPGQYDPAKDDMANHKYNDAGAGFRYTYYDSGMVKTITDPLNNTTSFTYDVYGNKITETKPNGAVYRYEYDNMDRLTKVFFKDSAVSFEFILYEYSYAVLSDGKTQNTEIEHINDGLKASAVYIYDYADRLAERQNPDGTKETSTYKPNGLLETSTNVDGSITYFKYDALNRLTEQWTPFETSSQGILYTYTKIEYDKAGYKKAEKAGKGKVALFEMPSGFVTTSYAYYRNGLLKSAADSAGRRTEYQYDDDGNMSREDVYVSAENMKTKEYSYNHLNKAVEQKLHVSAKDIFGNSFDSTDEKILLTSYSYDKNGNLKTVTDPRMVTTSYTYDHLNRLLSESKPGTDENGAPVTIMTSMTYDWEGKPLTTKDANDNTAFYEYDKRGFLTKVTNAEGGITLYAYDRAGRKLSEVSPKNYDSAKTMDEMNRIEYVYDIMGRILQKIDIYKDAGSGSWIRINAKNLEYDNRGNVIKESDALGYEQDYGTEYTYNLAGKPVTFIDPVTRQRGLPFTIKYEYDSLGRKISETNAKGVETLYSYDDAGNLLTVKVKKNSYSEEKALRTNTYDLTGRLLAETDGNGHTTTYEYNALDKIRKAITPGDSTIEPNILIYQYDENANTRLKKNSIGRIEEYSYDGQNRVISYTSKKADGTQAITTSAKYDRNGNKRFETDGNGVTRENMFDSLNRLIETKTTVNGIEKSTSYAYDANGNQTEMTDWLGNVYTNIYDPLNRLIEKQDPYTTIQMLEYNKNNLQSKSYDALGNMTQFSYDRNGRLIYTIDAEDHVTTQSYDDLGNIEAETDGRGISIVYEYDEFNNMTAVTNAKGERTEYAYDLNGNILTQKDAKGNTTTYEYNAANKAIRRIDHGGRTGQAGRYVYINDKVESFTYYPDGNMKAKKDRKGQITNYTYDIHGRLTEESIGSESVSYTYDGNSNELTMTDGTGTTKRTYDEENRVLTKTVPHMGILTYQYDITEAEGCHAEISTDPKGNETTKVYDKAGRLIKVISNAEETIFTYYGNGSRKSVEYPEGAKEEYTYYKDNLVKTLVNKKADGTIIDSYSYKYDAAHNQIEKQDQKGITNYDYDSLNRLEKVTEPDGKITEYIFDKAGNRIQETITQGSETIATTYEYNEQNRLINTITRNGAVTETAKYEYDPNGNTMTKVVETTKPVDPNLTGSFDFNKAGQSTDKNITYYEYDSWNQLIKTIEGDKTIIAAYNGYGQRIEKTINGITQRYLYEYDKVVLETDGQGNETARNIYGTNLLVREAENETAYYMYNGHGDVTALLNDQGNIIGSYYYDAFGNITEETGEADNPYRYAGYRYDEETGIYYLNARYYDPKIARFLTEDTYRGQIYDPLSLNLYTYCYNEPIMYYDPSGHIVTDWDKEHLSKAEQDLVQKYSDKWTEYNEKANDPGLTQKEKEKALEKRDEQHDSAEEIRKKHRNENEIGRGDGHTVNKSTNEIVGKEKEKKDKADKEDKKSKSTNNTIPQINDSPSYPTTGSKLLDNFGGWIISVDDSLFGGKAYKVSEKIDQLRGIDSFSKSDWLRNPDFSKTYTAGSITNSIFGVISLGNGLKSLITSSGEIIVNSSGAIVDIIASNGTAVIQTAEGVRITYNSIDNVNRSSGYVGNEGGSKDNSMFGENGTQVISKTVWKEKGSQARIDVENPNPGQRPGQIHYQDANGKKYLFDPQKQVFVDKNGNVAPKSVNANLNNPDFVKKLNVGLEQYLGEPGIKLP</sequence>
<dbReference type="InterPro" id="IPR031325">
    <property type="entry name" value="RHS_repeat"/>
</dbReference>
<dbReference type="Pfam" id="PF05593">
    <property type="entry name" value="RHS_repeat"/>
    <property type="match status" value="9"/>
</dbReference>